<dbReference type="PROSITE" id="PS01156">
    <property type="entry name" value="TONB_DEPENDENT_REC_2"/>
    <property type="match status" value="1"/>
</dbReference>
<evidence type="ECO:0000256" key="7">
    <source>
        <dbReference type="ARBA" id="ARBA00023077"/>
    </source>
</evidence>
<sequence length="608" mass="65776" precursor="true">MNKTILAIALASLTSHASISYAQSSDETVVVTANRVEQTQSSVLASVSIITREDIELMQADSALDVLRTLPGVEINSLGGKAQDTSIYLRGTATQHTLVLIDGVKINSATSGGASIGLIPAFAIEKIEVIRGPRAAVYGSDALGGVISITTAGNGQSLHKAVVGYGENDHQLLGWHSSGQINEHTYGSFVAAKEQSDGYTVYQGAPDGDKHGYDTTSFFGSVKHDVNERWSVNASAYKQESDNQYAGQYGGVKQESNNDFYTLSGGLNFQAESYSSKLTISTTHSEAWDGDADGASGKSALFTRRNNVTWLNTVTPSDWIAINLGLDYTKETANRGGTNTSEYEDTNKDNKAAFATSLIDIDAFSAEASVRHDDDSSFGGHTTWNLGLGYQVSDSLQVVANSGSGFKAPTFNDLYWPGQGNPDLEPEESVSNEIGLRGYLSWVDWELSAYKTDIENLIDWAEVDGTWIPSNVDKAEIKGVELAASFETGPVEHKVSAEWKDPINKETGAQLERRGKRNFSWLLSYKLSSLDLSLAANYVGDRKDKNNDKLDSYSTVDLATRYHFTTHLSVGVKVSNAFNESYATGLGSSGNYYLAQGRNVYATAEYQF</sequence>
<evidence type="ECO:0000256" key="11">
    <source>
        <dbReference type="HAMAP-Rule" id="MF_01531"/>
    </source>
</evidence>
<dbReference type="Gene3D" id="2.170.130.10">
    <property type="entry name" value="TonB-dependent receptor, plug domain"/>
    <property type="match status" value="1"/>
</dbReference>
<keyword evidence="18" id="KW-1185">Reference proteome</keyword>
<dbReference type="PROSITE" id="PS00430">
    <property type="entry name" value="TONB_DEPENDENT_REC_1"/>
    <property type="match status" value="1"/>
</dbReference>
<accession>A0A1G8G504</accession>
<protein>
    <recommendedName>
        <fullName evidence="11">Vitamin B12 transporter BtuB</fullName>
    </recommendedName>
    <alternativeName>
        <fullName evidence="11">Cobalamin receptor</fullName>
    </alternativeName>
    <alternativeName>
        <fullName evidence="11">Outer membrane cobalamin translocator</fullName>
    </alternativeName>
</protein>
<feature type="signal peptide" evidence="11">
    <location>
        <begin position="1"/>
        <end position="22"/>
    </location>
</feature>
<dbReference type="OrthoDB" id="9764669at2"/>
<dbReference type="Proteomes" id="UP000198854">
    <property type="component" value="Unassembled WGS sequence"/>
</dbReference>
<dbReference type="InterPro" id="IPR037066">
    <property type="entry name" value="Plug_dom_sf"/>
</dbReference>
<dbReference type="InterPro" id="IPR010917">
    <property type="entry name" value="TonB_rcpt_CS"/>
</dbReference>
<evidence type="ECO:0000256" key="13">
    <source>
        <dbReference type="PROSITE-ProRule" id="PRU10143"/>
    </source>
</evidence>
<evidence type="ECO:0000256" key="2">
    <source>
        <dbReference type="ARBA" id="ARBA00022448"/>
    </source>
</evidence>
<dbReference type="InterPro" id="IPR000531">
    <property type="entry name" value="Beta-barrel_TonB"/>
</dbReference>
<reference evidence="17 18" key="1">
    <citation type="submission" date="2016-10" db="EMBL/GenBank/DDBJ databases">
        <authorList>
            <person name="de Groot N.N."/>
        </authorList>
    </citation>
    <scope>NUCLEOTIDE SEQUENCE [LARGE SCALE GENOMIC DNA]</scope>
    <source>
        <strain evidence="17 18">CGMCC 1.10228</strain>
    </source>
</reference>
<evidence type="ECO:0000256" key="5">
    <source>
        <dbReference type="ARBA" id="ARBA00022729"/>
    </source>
</evidence>
<keyword evidence="3 11" id="KW-1134">Transmembrane beta strand</keyword>
<feature type="domain" description="TonB-dependent receptor plug" evidence="16">
    <location>
        <begin position="40"/>
        <end position="146"/>
    </location>
</feature>
<dbReference type="Pfam" id="PF00593">
    <property type="entry name" value="TonB_dep_Rec_b-barrel"/>
    <property type="match status" value="1"/>
</dbReference>
<dbReference type="InterPro" id="IPR010101">
    <property type="entry name" value="B12_transptr_BtuB"/>
</dbReference>
<feature type="chain" id="PRO_5011803906" description="Vitamin B12 transporter BtuB" evidence="11">
    <location>
        <begin position="23"/>
        <end position="608"/>
    </location>
</feature>
<dbReference type="InterPro" id="IPR012910">
    <property type="entry name" value="Plug_dom"/>
</dbReference>
<keyword evidence="8 11" id="KW-0626">Porin</keyword>
<dbReference type="PANTHER" id="PTHR30069:SF53">
    <property type="entry name" value="COLICIN I RECEPTOR-RELATED"/>
    <property type="match status" value="1"/>
</dbReference>
<dbReference type="GO" id="GO:0015288">
    <property type="term" value="F:porin activity"/>
    <property type="evidence" value="ECO:0007669"/>
    <property type="project" value="UniProtKB-KW"/>
</dbReference>
<evidence type="ECO:0000256" key="6">
    <source>
        <dbReference type="ARBA" id="ARBA00023065"/>
    </source>
</evidence>
<keyword evidence="2 11" id="KW-0813">Transport</keyword>
<comment type="caution">
    <text evidence="11">Lacks conserved residue(s) required for the propagation of feature annotation.</text>
</comment>
<feature type="domain" description="TonB-dependent receptor-like beta-barrel" evidence="15">
    <location>
        <begin position="190"/>
        <end position="576"/>
    </location>
</feature>
<evidence type="ECO:0000256" key="3">
    <source>
        <dbReference type="ARBA" id="ARBA00022452"/>
    </source>
</evidence>
<dbReference type="CDD" id="cd01347">
    <property type="entry name" value="ligand_gated_channel"/>
    <property type="match status" value="1"/>
</dbReference>
<keyword evidence="4 11" id="KW-0812">Transmembrane</keyword>
<dbReference type="Gene3D" id="2.40.170.20">
    <property type="entry name" value="TonB-dependent receptor, beta-barrel domain"/>
    <property type="match status" value="1"/>
</dbReference>
<evidence type="ECO:0000313" key="17">
    <source>
        <dbReference type="EMBL" id="SDH89376.1"/>
    </source>
</evidence>
<comment type="similarity">
    <text evidence="11">Belongs to the TonB-dependent receptor family. BtuB (TC 1.B.14.3.1) subfamily.</text>
</comment>
<feature type="short sequence motif" description="TonB C-terminal box" evidence="14">
    <location>
        <begin position="591"/>
        <end position="608"/>
    </location>
</feature>
<keyword evidence="9 11" id="KW-0472">Membrane</keyword>
<comment type="function">
    <text evidence="11">Involved in the active translocation of vitamin B12 (cyanocobalamin) across the outer membrane to the periplasmic space. It derives its energy for transport by interacting with the trans-periplasmic membrane protein TonB.</text>
</comment>
<dbReference type="InterPro" id="IPR036942">
    <property type="entry name" value="Beta-barrel_TonB_sf"/>
</dbReference>
<dbReference type="RefSeq" id="WP_093278720.1">
    <property type="nucleotide sequence ID" value="NZ_FNDD01000034.1"/>
</dbReference>
<feature type="short sequence motif" description="TonB box" evidence="11">
    <location>
        <begin position="27"/>
        <end position="34"/>
    </location>
</feature>
<keyword evidence="5 11" id="KW-0732">Signal</keyword>
<dbReference type="AlphaFoldDB" id="A0A1G8G504"/>
<evidence type="ECO:0000256" key="10">
    <source>
        <dbReference type="ARBA" id="ARBA00023237"/>
    </source>
</evidence>
<dbReference type="PANTHER" id="PTHR30069">
    <property type="entry name" value="TONB-DEPENDENT OUTER MEMBRANE RECEPTOR"/>
    <property type="match status" value="1"/>
</dbReference>
<dbReference type="GO" id="GO:0006811">
    <property type="term" value="P:monoatomic ion transport"/>
    <property type="evidence" value="ECO:0007669"/>
    <property type="project" value="UniProtKB-KW"/>
</dbReference>
<evidence type="ECO:0000259" key="15">
    <source>
        <dbReference type="Pfam" id="PF00593"/>
    </source>
</evidence>
<evidence type="ECO:0000259" key="16">
    <source>
        <dbReference type="Pfam" id="PF07715"/>
    </source>
</evidence>
<evidence type="ECO:0000256" key="4">
    <source>
        <dbReference type="ARBA" id="ARBA00022692"/>
    </source>
</evidence>
<dbReference type="STRING" id="861298.SAMN04488136_13462"/>
<keyword evidence="7 11" id="KW-0798">TonB box</keyword>
<dbReference type="EMBL" id="FNDD01000034">
    <property type="protein sequence ID" value="SDH89376.1"/>
    <property type="molecule type" value="Genomic_DNA"/>
</dbReference>
<organism evidence="17 18">
    <name type="scientific">Vibrio xiamenensis</name>
    <dbReference type="NCBI Taxonomy" id="861298"/>
    <lineage>
        <taxon>Bacteria</taxon>
        <taxon>Pseudomonadati</taxon>
        <taxon>Pseudomonadota</taxon>
        <taxon>Gammaproteobacteria</taxon>
        <taxon>Vibrionales</taxon>
        <taxon>Vibrionaceae</taxon>
        <taxon>Vibrio</taxon>
    </lineage>
</organism>
<evidence type="ECO:0000256" key="9">
    <source>
        <dbReference type="ARBA" id="ARBA00023136"/>
    </source>
</evidence>
<evidence type="ECO:0000256" key="8">
    <source>
        <dbReference type="ARBA" id="ARBA00023114"/>
    </source>
</evidence>
<comment type="subcellular location">
    <subcellularLocation>
        <location evidence="1 11 12">Cell outer membrane</location>
        <topology evidence="1 11 12">Multi-pass membrane protein</topology>
    </subcellularLocation>
</comment>
<dbReference type="PROSITE" id="PS52016">
    <property type="entry name" value="TONB_DEPENDENT_REC_3"/>
    <property type="match status" value="1"/>
</dbReference>
<dbReference type="InterPro" id="IPR039426">
    <property type="entry name" value="TonB-dep_rcpt-like"/>
</dbReference>
<proteinExistence type="inferred from homology"/>
<dbReference type="GO" id="GO:0046930">
    <property type="term" value="C:pore complex"/>
    <property type="evidence" value="ECO:0007669"/>
    <property type="project" value="UniProtKB-KW"/>
</dbReference>
<keyword evidence="6 11" id="KW-0406">Ion transport</keyword>
<evidence type="ECO:0000313" key="18">
    <source>
        <dbReference type="Proteomes" id="UP000198854"/>
    </source>
</evidence>
<evidence type="ECO:0000256" key="12">
    <source>
        <dbReference type="PROSITE-ProRule" id="PRU01360"/>
    </source>
</evidence>
<dbReference type="HAMAP" id="MF_01531">
    <property type="entry name" value="BtuB"/>
    <property type="match status" value="1"/>
</dbReference>
<dbReference type="GO" id="GO:0015420">
    <property type="term" value="F:ABC-type vitamin B12 transporter activity"/>
    <property type="evidence" value="ECO:0007669"/>
    <property type="project" value="InterPro"/>
</dbReference>
<name>A0A1G8G504_9VIBR</name>
<evidence type="ECO:0000256" key="1">
    <source>
        <dbReference type="ARBA" id="ARBA00004571"/>
    </source>
</evidence>
<dbReference type="GO" id="GO:0009279">
    <property type="term" value="C:cell outer membrane"/>
    <property type="evidence" value="ECO:0007669"/>
    <property type="project" value="UniProtKB-SubCell"/>
</dbReference>
<gene>
    <name evidence="11" type="primary">btuB</name>
    <name evidence="17" type="ORF">SAMN04488136_13462</name>
</gene>
<dbReference type="InterPro" id="IPR010916">
    <property type="entry name" value="TonB_box_CS"/>
</dbReference>
<keyword evidence="10 11" id="KW-0998">Cell outer membrane</keyword>
<evidence type="ECO:0000256" key="14">
    <source>
        <dbReference type="PROSITE-ProRule" id="PRU10144"/>
    </source>
</evidence>
<dbReference type="SUPFAM" id="SSF56935">
    <property type="entry name" value="Porins"/>
    <property type="match status" value="1"/>
</dbReference>
<dbReference type="Pfam" id="PF07715">
    <property type="entry name" value="Plug"/>
    <property type="match status" value="1"/>
</dbReference>
<feature type="short sequence motif" description="TonB box" evidence="13">
    <location>
        <begin position="28"/>
        <end position="34"/>
    </location>
</feature>